<accession>A0A0G1V3D4</accession>
<sequence>MPGGCRRPPAMLAFKRLHVFVWPIVQEVRKLVPVYKSILAGDAAGIEVASSSLIGVRGLGTGGDLAGSDGGEGFDEQITTQGIEFFVESFASVRISNGQMALSQNIAGVEFGGHFDEGDSGFGFAV</sequence>
<organism evidence="1 2">
    <name type="scientific">Candidatus Amesbacteria bacterium GW2011_GWA1_48_9</name>
    <dbReference type="NCBI Taxonomy" id="1618355"/>
    <lineage>
        <taxon>Bacteria</taxon>
        <taxon>Candidatus Amesiibacteriota</taxon>
    </lineage>
</organism>
<gene>
    <name evidence="1" type="ORF">UY33_C0003G0039</name>
</gene>
<dbReference type="EMBL" id="LCPP01000003">
    <property type="protein sequence ID" value="KKW00911.1"/>
    <property type="molecule type" value="Genomic_DNA"/>
</dbReference>
<dbReference type="AlphaFoldDB" id="A0A0G1V3D4"/>
<evidence type="ECO:0000313" key="2">
    <source>
        <dbReference type="Proteomes" id="UP000034637"/>
    </source>
</evidence>
<protein>
    <submittedName>
        <fullName evidence="1">Uncharacterized protein</fullName>
    </submittedName>
</protein>
<reference evidence="1 2" key="1">
    <citation type="journal article" date="2015" name="Nature">
        <title>rRNA introns, odd ribosomes, and small enigmatic genomes across a large radiation of phyla.</title>
        <authorList>
            <person name="Brown C.T."/>
            <person name="Hug L.A."/>
            <person name="Thomas B.C."/>
            <person name="Sharon I."/>
            <person name="Castelle C.J."/>
            <person name="Singh A."/>
            <person name="Wilkins M.J."/>
            <person name="Williams K.H."/>
            <person name="Banfield J.F."/>
        </authorList>
    </citation>
    <scope>NUCLEOTIDE SEQUENCE [LARGE SCALE GENOMIC DNA]</scope>
</reference>
<dbReference type="Proteomes" id="UP000034637">
    <property type="component" value="Unassembled WGS sequence"/>
</dbReference>
<evidence type="ECO:0000313" key="1">
    <source>
        <dbReference type="EMBL" id="KKW00911.1"/>
    </source>
</evidence>
<name>A0A0G1V3D4_9BACT</name>
<comment type="caution">
    <text evidence="1">The sequence shown here is derived from an EMBL/GenBank/DDBJ whole genome shotgun (WGS) entry which is preliminary data.</text>
</comment>
<proteinExistence type="predicted"/>